<feature type="compositionally biased region" description="Polar residues" evidence="1">
    <location>
        <begin position="27"/>
        <end position="50"/>
    </location>
</feature>
<organism evidence="2 3">
    <name type="scientific">Pelobates cultripes</name>
    <name type="common">Western spadefoot toad</name>
    <dbReference type="NCBI Taxonomy" id="61616"/>
    <lineage>
        <taxon>Eukaryota</taxon>
        <taxon>Metazoa</taxon>
        <taxon>Chordata</taxon>
        <taxon>Craniata</taxon>
        <taxon>Vertebrata</taxon>
        <taxon>Euteleostomi</taxon>
        <taxon>Amphibia</taxon>
        <taxon>Batrachia</taxon>
        <taxon>Anura</taxon>
        <taxon>Pelobatoidea</taxon>
        <taxon>Pelobatidae</taxon>
        <taxon>Pelobates</taxon>
    </lineage>
</organism>
<sequence>MFGAALPERSVVPIPSSCALSDGPQGTGSATTTPGELTPVSPSGLTSSDITENPVHVVSFPLKRKMEEGSTVDAGTIVVELHSRERVPPLPIISGLCKSVPRERIHIFPYNFPAAICVENMLRCLESCPRHLLVCEKSNFKQEKSRHSAHVETHYFNCLVSILLPECGPLPEKLKNTIENLGKYYVVRNLSVHEFVTLEFRNAFIKKGSFYALSYQTRIDQDNTAAVLPSGKLLLSLDKDTYEELGLQGKPSLYSGKNAMRYTVTIDLTDEALAADGKKFQRVNWCLTQKKPLVFDFLLAWDGAESSSVISYFSNYKLKECPFTIYSSILRDLHCPVVKSGRLHGKAEESCSSERVFEWFGAVSNNIDCNNQPSSFISTYCSPFPSTVVEQANLCTITGFITPEKIQNLLQQLREYFAEPKLTSWVSLMVHGFADSPVSWGENEHGFCRGGENLYSFVVFNNEDYWVQMAVGTHDGCPP</sequence>
<dbReference type="GO" id="GO:0000172">
    <property type="term" value="C:ribonuclease MRP complex"/>
    <property type="evidence" value="ECO:0007669"/>
    <property type="project" value="TreeGrafter"/>
</dbReference>
<name>A0AAD1W5K2_PELCU</name>
<dbReference type="Pfam" id="PF08584">
    <property type="entry name" value="Ribonuc_P_40"/>
    <property type="match status" value="1"/>
</dbReference>
<reference evidence="2" key="1">
    <citation type="submission" date="2022-03" db="EMBL/GenBank/DDBJ databases">
        <authorList>
            <person name="Alioto T."/>
            <person name="Alioto T."/>
            <person name="Gomez Garrido J."/>
        </authorList>
    </citation>
    <scope>NUCLEOTIDE SEQUENCE</scope>
</reference>
<dbReference type="GO" id="GO:0004526">
    <property type="term" value="F:ribonuclease P activity"/>
    <property type="evidence" value="ECO:0007669"/>
    <property type="project" value="TreeGrafter"/>
</dbReference>
<accession>A0AAD1W5K2</accession>
<dbReference type="EMBL" id="OW240915">
    <property type="protein sequence ID" value="CAH2284239.1"/>
    <property type="molecule type" value="Genomic_DNA"/>
</dbReference>
<evidence type="ECO:0000256" key="1">
    <source>
        <dbReference type="SAM" id="MobiDB-lite"/>
    </source>
</evidence>
<dbReference type="GO" id="GO:0001682">
    <property type="term" value="P:tRNA 5'-leader removal"/>
    <property type="evidence" value="ECO:0007669"/>
    <property type="project" value="InterPro"/>
</dbReference>
<evidence type="ECO:0000313" key="2">
    <source>
        <dbReference type="EMBL" id="CAH2284239.1"/>
    </source>
</evidence>
<dbReference type="InterPro" id="IPR013893">
    <property type="entry name" value="RNase_P_Rpp40"/>
</dbReference>
<dbReference type="GO" id="GO:0030681">
    <property type="term" value="C:multimeric ribonuclease P complex"/>
    <property type="evidence" value="ECO:0007669"/>
    <property type="project" value="TreeGrafter"/>
</dbReference>
<dbReference type="AlphaFoldDB" id="A0AAD1W5K2"/>
<dbReference type="PANTHER" id="PTHR15396:SF1">
    <property type="entry name" value="RIBONUCLEASE P PROTEIN SUBUNIT P40"/>
    <property type="match status" value="1"/>
</dbReference>
<dbReference type="PANTHER" id="PTHR15396">
    <property type="entry name" value="RIBONUCLEASE P PROTEIN SUBUNIT P40"/>
    <property type="match status" value="1"/>
</dbReference>
<gene>
    <name evidence="2" type="ORF">PECUL_23A027954</name>
</gene>
<feature type="region of interest" description="Disordered" evidence="1">
    <location>
        <begin position="15"/>
        <end position="50"/>
    </location>
</feature>
<dbReference type="GO" id="GO:0000447">
    <property type="term" value="P:endonucleolytic cleavage in ITS1 to separate SSU-rRNA from 5.8S rRNA and LSU-rRNA from tricistronic rRNA transcript (SSU-rRNA, 5.8S rRNA, LSU-rRNA)"/>
    <property type="evidence" value="ECO:0007669"/>
    <property type="project" value="TreeGrafter"/>
</dbReference>
<protein>
    <submittedName>
        <fullName evidence="2">Uncharacterized protein</fullName>
    </submittedName>
</protein>
<dbReference type="Proteomes" id="UP001295444">
    <property type="component" value="Chromosome 04"/>
</dbReference>
<evidence type="ECO:0000313" key="3">
    <source>
        <dbReference type="Proteomes" id="UP001295444"/>
    </source>
</evidence>
<proteinExistence type="predicted"/>
<dbReference type="GO" id="GO:0000171">
    <property type="term" value="F:ribonuclease MRP activity"/>
    <property type="evidence" value="ECO:0007669"/>
    <property type="project" value="TreeGrafter"/>
</dbReference>
<keyword evidence="3" id="KW-1185">Reference proteome</keyword>